<dbReference type="Proteomes" id="UP000694904">
    <property type="component" value="Chromosome X"/>
</dbReference>
<dbReference type="InterPro" id="IPR003961">
    <property type="entry name" value="FN3_dom"/>
</dbReference>
<dbReference type="InterPro" id="IPR013783">
    <property type="entry name" value="Ig-like_fold"/>
</dbReference>
<feature type="compositionally biased region" description="Low complexity" evidence="1">
    <location>
        <begin position="1049"/>
        <end position="1069"/>
    </location>
</feature>
<name>A0ABM1PWN2_DROAR</name>
<sequence>MQINDCKETKMQQITFALAVILACCIVGLNGQPPSPGWVVPEKAEVPVGSDLNITCTINQAFFDSSKTNETCRVNDLYFKANINDAVRYFNGSDLQIINETTIMMSFKNMSDQEGEYLCMCKEMGMFSSKVDVGTKPLPVQDFNCTSYDWDYMFCNFTEPRNSINTKYNISFTTDKNTNYRYYVDCNFDAAPVVNCNITSEQYKKFSQIYFFRLDIANTLGNASQDIEVNNVERMVLARPGQNLKLLNRTKDSICLSWEMPRRSNFVGGVLWRVFVTPKNFPTLVRPMWRNNSSAAKDTLCLTELPYPGYNYLLELRVRNNKTKSRWSPPLNYEFRTAAERPARPPRVTNGSFYVYSSESSLTLYWEQLQKHEMNGDNFTYVISEIRCNDTISDASKIKVDTNSATIDNWKRDAHYEVFIRSSNIMGTSLEASRLYIPSISSEDRRLRMPLKIQGVYHSSNSSYTLGWKPPKNTSGLIDYTVFWCNAKPALLSKCNGTIHFEHVSPDRLEYSTASGQSPSLNMAVSANFVGRNTGMHWVTCTGDGNDDLAKMDPAIGELTDTSITVKWGTEGVCAAILSGYNLTYCKRSDGRPDNCTTMELPKDATSYKIMNLEPYTFYTIKMSMYSPKRASKYSDELFQRTAQGAPTPPRQLMYLNVTNSSVHLAWKQPIKANGMLVEYRGSITHDNTTNYFDVPTLTAELVNNEKHYVLNNLTAYTEYEISLRAKTIHYSEPSNMIRFRTAVGLPSPPSKLHVENSPWSTVLEWKPPSFPAGRLEFYEVVIIERNANNTIIGQPFSYVSARPNLTCVMKTPLCTPLHRFTYKVRAVNAEILDPMLLTHVDKTFTRQSMQSQKCDAQPPLTDSEWSDIQNYLNSSLYRLYKSAWTTHDVSCSPGQNNFKVFVTSVEVATSIIFFCAFAYMAYRKLLKMSDIDLVLPPGIDETRKKPIDHGSIGGGTSGSAGGGGGIGIIATRLDLPHYSQHDLPQDFSSGNESSKLLLANSSSGGMLEQRDAYEERTLTTLPPSSYMSMSQGLLLDDDSQMGATELQPSSQANPNLNANSNPNPNPNAGGYIKPTQMKNWTTPSSMANTLPSTANGQLSMPLSGYVPVQVLQSRPTNAPAATAPAAAAAATAATQAPMHLLNTSNYVQAADLHKLKPLAPMSGVTGPAMPTTPAATPLMMPNGFGYTAMEQLQRNGLIKPTAATAAASTAQQSQQTPQRLQPNIGGYVTPQDLNALAHNRHML</sequence>
<dbReference type="PROSITE" id="PS50853">
    <property type="entry name" value="FN3"/>
    <property type="match status" value="4"/>
</dbReference>
<dbReference type="PANTHER" id="PTHR46957:SF3">
    <property type="entry name" value="CYTOKINE RECEPTOR"/>
    <property type="match status" value="1"/>
</dbReference>
<feature type="domain" description="Fibronectin type-III" evidence="2">
    <location>
        <begin position="649"/>
        <end position="745"/>
    </location>
</feature>
<dbReference type="PROSITE" id="PS51257">
    <property type="entry name" value="PROKAR_LIPOPROTEIN"/>
    <property type="match status" value="1"/>
</dbReference>
<feature type="region of interest" description="Disordered" evidence="1">
    <location>
        <begin position="1045"/>
        <end position="1072"/>
    </location>
</feature>
<dbReference type="SUPFAM" id="SSF49265">
    <property type="entry name" value="Fibronectin type III"/>
    <property type="match status" value="3"/>
</dbReference>
<dbReference type="Pfam" id="PF00041">
    <property type="entry name" value="fn3"/>
    <property type="match status" value="2"/>
</dbReference>
<dbReference type="CDD" id="cd00063">
    <property type="entry name" value="FN3"/>
    <property type="match status" value="3"/>
</dbReference>
<gene>
    <name evidence="4" type="primary">LOC108619507</name>
</gene>
<keyword evidence="3" id="KW-1185">Reference proteome</keyword>
<evidence type="ECO:0000259" key="2">
    <source>
        <dbReference type="PROSITE" id="PS50853"/>
    </source>
</evidence>
<reference evidence="3" key="2">
    <citation type="journal article" date="2016" name="G3 (Bethesda)">
        <title>Genome Evolution in Three Species of Cactophilic Drosophila.</title>
        <authorList>
            <person name="Sanchez-Flores A."/>
            <person name="Penazola F."/>
            <person name="Carpinteyro-Ponce J."/>
            <person name="Nazario-Yepiz N."/>
            <person name="Abreu-Goodger C."/>
            <person name="Machado C.A."/>
            <person name="Markow T.A."/>
        </authorList>
    </citation>
    <scope>NUCLEOTIDE SEQUENCE [LARGE SCALE GENOMIC DNA]</scope>
</reference>
<keyword evidence="4" id="KW-0675">Receptor</keyword>
<evidence type="ECO:0000256" key="1">
    <source>
        <dbReference type="SAM" id="MobiDB-lite"/>
    </source>
</evidence>
<organism evidence="3 4">
    <name type="scientific">Drosophila arizonae</name>
    <name type="common">Fruit fly</name>
    <dbReference type="NCBI Taxonomy" id="7263"/>
    <lineage>
        <taxon>Eukaryota</taxon>
        <taxon>Metazoa</taxon>
        <taxon>Ecdysozoa</taxon>
        <taxon>Arthropoda</taxon>
        <taxon>Hexapoda</taxon>
        <taxon>Insecta</taxon>
        <taxon>Pterygota</taxon>
        <taxon>Neoptera</taxon>
        <taxon>Endopterygota</taxon>
        <taxon>Diptera</taxon>
        <taxon>Brachycera</taxon>
        <taxon>Muscomorpha</taxon>
        <taxon>Ephydroidea</taxon>
        <taxon>Drosophilidae</taxon>
        <taxon>Drosophila</taxon>
    </lineage>
</organism>
<feature type="domain" description="Fibronectin type-III" evidence="2">
    <location>
        <begin position="240"/>
        <end position="340"/>
    </location>
</feature>
<feature type="domain" description="Fibronectin type-III" evidence="2">
    <location>
        <begin position="342"/>
        <end position="444"/>
    </location>
</feature>
<evidence type="ECO:0000313" key="3">
    <source>
        <dbReference type="Proteomes" id="UP000694904"/>
    </source>
</evidence>
<reference evidence="4" key="3">
    <citation type="submission" date="2025-08" db="UniProtKB">
        <authorList>
            <consortium name="RefSeq"/>
        </authorList>
    </citation>
    <scope>IDENTIFICATION</scope>
    <source>
        <tissue evidence="4">Whole organism</tissue>
    </source>
</reference>
<dbReference type="Gene3D" id="2.60.40.10">
    <property type="entry name" value="Immunoglobulins"/>
    <property type="match status" value="6"/>
</dbReference>
<accession>A0ABM1PWN2</accession>
<evidence type="ECO:0000313" key="4">
    <source>
        <dbReference type="RefSeq" id="XP_017871618.1"/>
    </source>
</evidence>
<dbReference type="PANTHER" id="PTHR46957">
    <property type="entry name" value="CYTOKINE RECEPTOR"/>
    <property type="match status" value="1"/>
</dbReference>
<dbReference type="InterPro" id="IPR036116">
    <property type="entry name" value="FN3_sf"/>
</dbReference>
<proteinExistence type="predicted"/>
<protein>
    <submittedName>
        <fullName evidence="4">Cytokine receptor</fullName>
    </submittedName>
</protein>
<dbReference type="InterPro" id="IPR050713">
    <property type="entry name" value="RTP_Phos/Ushers"/>
</dbReference>
<dbReference type="SMART" id="SM00060">
    <property type="entry name" value="FN3"/>
    <property type="match status" value="5"/>
</dbReference>
<dbReference type="RefSeq" id="XP_017871618.1">
    <property type="nucleotide sequence ID" value="XM_018016129.1"/>
</dbReference>
<feature type="domain" description="Fibronectin type-III" evidence="2">
    <location>
        <begin position="550"/>
        <end position="645"/>
    </location>
</feature>
<dbReference type="GeneID" id="108619507"/>
<reference evidence="3" key="1">
    <citation type="journal article" date="1997" name="Nucleic Acids Res.">
        <title>tRNAscan-SE: a program for improved detection of transfer RNA genes in genomic sequence.</title>
        <authorList>
            <person name="Lowe T.M."/>
            <person name="Eddy S.R."/>
        </authorList>
    </citation>
    <scope>NUCLEOTIDE SEQUENCE [LARGE SCALE GENOMIC DNA]</scope>
</reference>